<sequence>MIRIRACKVWQFSCPYCGTAGEVKDEASDSDHHQTGRGGESYICDACGKEFMLLRD</sequence>
<comment type="caution">
    <text evidence="1">The sequence shown here is derived from an EMBL/GenBank/DDBJ whole genome shotgun (WGS) entry which is preliminary data.</text>
</comment>
<reference evidence="1 2" key="1">
    <citation type="submission" date="2019-03" db="EMBL/GenBank/DDBJ databases">
        <title>Genomic Encyclopedia of Type Strains, Phase IV (KMG-IV): sequencing the most valuable type-strain genomes for metagenomic binning, comparative biology and taxonomic classification.</title>
        <authorList>
            <person name="Goeker M."/>
        </authorList>
    </citation>
    <scope>NUCLEOTIDE SEQUENCE [LARGE SCALE GENOMIC DNA]</scope>
    <source>
        <strain evidence="1 2">LX-B</strain>
    </source>
</reference>
<name>A0A4R1S7J6_HYDET</name>
<keyword evidence="2" id="KW-1185">Reference proteome</keyword>
<dbReference type="EMBL" id="SLUN01000003">
    <property type="protein sequence ID" value="TCL75229.1"/>
    <property type="molecule type" value="Genomic_DNA"/>
</dbReference>
<accession>A0A4R1S7J6</accession>
<evidence type="ECO:0000313" key="2">
    <source>
        <dbReference type="Proteomes" id="UP000295008"/>
    </source>
</evidence>
<gene>
    <name evidence="1" type="ORF">EDC14_1003161</name>
</gene>
<proteinExistence type="predicted"/>
<evidence type="ECO:0000313" key="1">
    <source>
        <dbReference type="EMBL" id="TCL75229.1"/>
    </source>
</evidence>
<dbReference type="AlphaFoldDB" id="A0A4R1S7J6"/>
<dbReference type="Proteomes" id="UP000295008">
    <property type="component" value="Unassembled WGS sequence"/>
</dbReference>
<dbReference type="RefSeq" id="WP_165907775.1">
    <property type="nucleotide sequence ID" value="NZ_SLUN01000003.1"/>
</dbReference>
<protein>
    <recommendedName>
        <fullName evidence="3">C2H2-type domain-containing protein</fullName>
    </recommendedName>
</protein>
<evidence type="ECO:0008006" key="3">
    <source>
        <dbReference type="Google" id="ProtNLM"/>
    </source>
</evidence>
<organism evidence="1 2">
    <name type="scientific">Hydrogenispora ethanolica</name>
    <dbReference type="NCBI Taxonomy" id="1082276"/>
    <lineage>
        <taxon>Bacteria</taxon>
        <taxon>Bacillati</taxon>
        <taxon>Bacillota</taxon>
        <taxon>Hydrogenispora</taxon>
    </lineage>
</organism>